<reference evidence="1 2" key="1">
    <citation type="submission" date="2018-08" db="EMBL/GenBank/DDBJ databases">
        <title>Bacillus chawlae sp. nov., Bacillus glennii sp. nov., and Bacillus saganii sp. nov. Isolated from the Vehicle Assembly Building at Kennedy Space Center where the Viking Spacecraft were Assembled.</title>
        <authorList>
            <person name="Seuylemezian A."/>
            <person name="Vaishampayan P."/>
        </authorList>
    </citation>
    <scope>NUCLEOTIDE SEQUENCE [LARGE SCALE GENOMIC DNA]</scope>
    <source>
        <strain evidence="1 2">V47-23a</strain>
    </source>
</reference>
<protein>
    <submittedName>
        <fullName evidence="1">Uncharacterized protein</fullName>
    </submittedName>
</protein>
<organism evidence="1 2">
    <name type="scientific">Peribacillus saganii</name>
    <dbReference type="NCBI Taxonomy" id="2303992"/>
    <lineage>
        <taxon>Bacteria</taxon>
        <taxon>Bacillati</taxon>
        <taxon>Bacillota</taxon>
        <taxon>Bacilli</taxon>
        <taxon>Bacillales</taxon>
        <taxon>Bacillaceae</taxon>
        <taxon>Peribacillus</taxon>
    </lineage>
</organism>
<dbReference type="AlphaFoldDB" id="A0A372L9N2"/>
<dbReference type="RefSeq" id="WP_117328581.1">
    <property type="nucleotide sequence ID" value="NZ_QVTE01000077.1"/>
</dbReference>
<evidence type="ECO:0000313" key="1">
    <source>
        <dbReference type="EMBL" id="RFU62304.1"/>
    </source>
</evidence>
<proteinExistence type="predicted"/>
<accession>A0A372L9N2</accession>
<dbReference type="EMBL" id="QVTE01000077">
    <property type="protein sequence ID" value="RFU62304.1"/>
    <property type="molecule type" value="Genomic_DNA"/>
</dbReference>
<dbReference type="Proteomes" id="UP000264541">
    <property type="component" value="Unassembled WGS sequence"/>
</dbReference>
<gene>
    <name evidence="1" type="ORF">D0469_20595</name>
</gene>
<comment type="caution">
    <text evidence="1">The sequence shown here is derived from an EMBL/GenBank/DDBJ whole genome shotgun (WGS) entry which is preliminary data.</text>
</comment>
<name>A0A372L9N2_9BACI</name>
<keyword evidence="2" id="KW-1185">Reference proteome</keyword>
<sequence>MQVSISETSNLSALLSYVKYTFANLPDYPSPTSQETNATERLCQKAQFAIVLGNPVTVLVKIRQIHDSRKTNRRD</sequence>
<evidence type="ECO:0000313" key="2">
    <source>
        <dbReference type="Proteomes" id="UP000264541"/>
    </source>
</evidence>